<reference evidence="1 2" key="1">
    <citation type="journal article" date="2011" name="PLoS Pathog.">
        <title>Dynamic evolution of pathogenicity revealed by sequencing and comparative genomics of 19 Pseudomonas syringae isolates.</title>
        <authorList>
            <person name="Baltrus D.A."/>
            <person name="Nishimura M.T."/>
            <person name="Romanchuk A."/>
            <person name="Chang J.H."/>
            <person name="Mukhtar M.S."/>
            <person name="Cherkis K."/>
            <person name="Roach J."/>
            <person name="Grant S.R."/>
            <person name="Jones C.D."/>
            <person name="Dangl J.L."/>
        </authorList>
    </citation>
    <scope>NUCLEOTIDE SEQUENCE [LARGE SCALE GENOMIC DNA]</scope>
    <source>
        <strain evidence="1 2">301020</strain>
    </source>
</reference>
<dbReference type="EMBL" id="AEAG01003308">
    <property type="protein sequence ID" value="EGH27084.1"/>
    <property type="molecule type" value="Genomic_DNA"/>
</dbReference>
<evidence type="ECO:0000313" key="2">
    <source>
        <dbReference type="Proteomes" id="UP000003465"/>
    </source>
</evidence>
<comment type="caution">
    <text evidence="1">The sequence shown here is derived from an EMBL/GenBank/DDBJ whole genome shotgun (WGS) entry which is preliminary data.</text>
</comment>
<dbReference type="Proteomes" id="UP000003465">
    <property type="component" value="Unassembled WGS sequence"/>
</dbReference>
<gene>
    <name evidence="1" type="ORF">PSYMO_38573</name>
</gene>
<name>A0A656GNC0_PSEA0</name>
<feature type="non-terminal residue" evidence="1">
    <location>
        <position position="32"/>
    </location>
</feature>
<organism evidence="1 2">
    <name type="scientific">Pseudomonas amygdali pv. mori str. 301020</name>
    <dbReference type="NCBI Taxonomy" id="629261"/>
    <lineage>
        <taxon>Bacteria</taxon>
        <taxon>Pseudomonadati</taxon>
        <taxon>Pseudomonadota</taxon>
        <taxon>Gammaproteobacteria</taxon>
        <taxon>Pseudomonadales</taxon>
        <taxon>Pseudomonadaceae</taxon>
        <taxon>Pseudomonas</taxon>
        <taxon>Pseudomonas amygdali</taxon>
    </lineage>
</organism>
<protein>
    <submittedName>
        <fullName evidence="1">Uncharacterized protein</fullName>
    </submittedName>
</protein>
<proteinExistence type="predicted"/>
<sequence>HHSPLRSAVWEFERAPDHLFRTILEDFETPVE</sequence>
<accession>A0A656GNC0</accession>
<evidence type="ECO:0000313" key="1">
    <source>
        <dbReference type="EMBL" id="EGH27084.1"/>
    </source>
</evidence>
<feature type="non-terminal residue" evidence="1">
    <location>
        <position position="1"/>
    </location>
</feature>
<dbReference type="AlphaFoldDB" id="A0A656GNC0"/>